<protein>
    <submittedName>
        <fullName evidence="1">Beta-propeller domain-containing protein</fullName>
    </submittedName>
</protein>
<dbReference type="Pfam" id="PF09826">
    <property type="entry name" value="Beta_propel"/>
    <property type="match status" value="1"/>
</dbReference>
<evidence type="ECO:0000313" key="2">
    <source>
        <dbReference type="Proteomes" id="UP001301442"/>
    </source>
</evidence>
<evidence type="ECO:0000313" key="1">
    <source>
        <dbReference type="EMBL" id="WOH39417.1"/>
    </source>
</evidence>
<proteinExistence type="predicted"/>
<dbReference type="InterPro" id="IPR019198">
    <property type="entry name" value="Beta_propeller_containing"/>
</dbReference>
<dbReference type="RefSeq" id="WP_348398183.1">
    <property type="nucleotide sequence ID" value="NZ_CP136600.1"/>
</dbReference>
<organism evidence="1 2">
    <name type="scientific">Thalassotalea fonticola</name>
    <dbReference type="NCBI Taxonomy" id="3065649"/>
    <lineage>
        <taxon>Bacteria</taxon>
        <taxon>Pseudomonadati</taxon>
        <taxon>Pseudomonadota</taxon>
        <taxon>Gammaproteobacteria</taxon>
        <taxon>Alteromonadales</taxon>
        <taxon>Colwelliaceae</taxon>
        <taxon>Thalassotalea</taxon>
    </lineage>
</organism>
<dbReference type="EMBL" id="CP136600">
    <property type="protein sequence ID" value="WOH39417.1"/>
    <property type="molecule type" value="Genomic_DNA"/>
</dbReference>
<sequence length="682" mass="76919">MDTYIKIIKSVNYLVLCFLLTSCGGDSNTDDEQPYTVLELAAPAASTQGFRKANDSEETLTTLRNNMLYSANYYYFNGAPEVAVDTVAEGAVESPAASEADSNYSKTNTIEAGVDEADLVKYDGDNLFVLVNHAGSVGVVDAIAAEPIQDTPWYSQESYIRIMQTGENNQTNEVARIKSPDEQQFQSMYLNDQQLTVFANDYHYNQSNNDWGITNYQSTSSVHIYNHDVSVPQTPILSNEIEIEGYLLQSRRIDNKLYVVSSYNPRQPQLEYPNPATDEEYKTNEEQIAELSAQQLLPMIRFNQQEAQLLHQPEECYIAADNNSSSVQGNIISISVFDLSNPEQFSSSCINGYYHDFYMSAEAIYLTSTIWAEDYNDSSTVIQQMQLNEQGVDYRATGIVPGYLGQGAKFRINENNDLVRIITSKRSDDESDRIDHQLFILQTNDETKQLEAIGQLPNERRTKEIGKANEDIFAVRFFQERAYVVTFERTDPLYIIDLSSASDPLIAGELEIPGFSTYLHPLGKDHLFGIGQEGDGRDGVKLGLFDISQLNQPKELTSTVIGDRYSWSQALYEHHAISVLKTATNQYRLAFPVEVNVFDDSVGYSRWDHTGLYLFDIDLENETKPLSSTGVIKAEQRAQERQYPYYYSSGRSVIDVDNIHYIHGPFVFSGVWQQPELAVGPQ</sequence>
<keyword evidence="2" id="KW-1185">Reference proteome</keyword>
<reference evidence="1 2" key="1">
    <citation type="submission" date="2023-09" db="EMBL/GenBank/DDBJ databases">
        <authorList>
            <person name="Qi X."/>
        </authorList>
    </citation>
    <scope>NUCLEOTIDE SEQUENCE [LARGE SCALE GENOMIC DNA]</scope>
    <source>
        <strain evidence="1 2">S1-1</strain>
    </source>
</reference>
<gene>
    <name evidence="1" type="ORF">RI844_09370</name>
</gene>
<dbReference type="Proteomes" id="UP001301442">
    <property type="component" value="Chromosome"/>
</dbReference>
<accession>A0ABZ0GTY1</accession>
<name>A0ABZ0GTY1_9GAMM</name>
<dbReference type="PROSITE" id="PS51257">
    <property type="entry name" value="PROKAR_LIPOPROTEIN"/>
    <property type="match status" value="1"/>
</dbReference>